<dbReference type="PANTHER" id="PTHR15960">
    <property type="entry name" value="LD44032P"/>
    <property type="match status" value="1"/>
</dbReference>
<organism evidence="2">
    <name type="scientific">Rhizophora mucronata</name>
    <name type="common">Asiatic mangrove</name>
    <dbReference type="NCBI Taxonomy" id="61149"/>
    <lineage>
        <taxon>Eukaryota</taxon>
        <taxon>Viridiplantae</taxon>
        <taxon>Streptophyta</taxon>
        <taxon>Embryophyta</taxon>
        <taxon>Tracheophyta</taxon>
        <taxon>Spermatophyta</taxon>
        <taxon>Magnoliopsida</taxon>
        <taxon>eudicotyledons</taxon>
        <taxon>Gunneridae</taxon>
        <taxon>Pentapetalae</taxon>
        <taxon>rosids</taxon>
        <taxon>fabids</taxon>
        <taxon>Malpighiales</taxon>
        <taxon>Rhizophoraceae</taxon>
        <taxon>Rhizophora</taxon>
    </lineage>
</organism>
<dbReference type="FunFam" id="1.20.120.1920:FF:000003">
    <property type="entry name" value="Ubiquitin-associated/translation elongation factor EF1B protein"/>
    <property type="match status" value="1"/>
</dbReference>
<dbReference type="AlphaFoldDB" id="A0A2P2JKR8"/>
<keyword evidence="1" id="KW-0732">Signal</keyword>
<name>A0A2P2JKR8_RHIMU</name>
<accession>A0A2P2JKR8</accession>
<feature type="signal peptide" evidence="1">
    <location>
        <begin position="1"/>
        <end position="23"/>
    </location>
</feature>
<reference evidence="2" key="1">
    <citation type="submission" date="2018-02" db="EMBL/GenBank/DDBJ databases">
        <title>Rhizophora mucronata_Transcriptome.</title>
        <authorList>
            <person name="Meera S.P."/>
            <person name="Sreeshan A."/>
            <person name="Augustine A."/>
        </authorList>
    </citation>
    <scope>NUCLEOTIDE SEQUENCE</scope>
    <source>
        <tissue evidence="2">Leaf</tissue>
    </source>
</reference>
<feature type="chain" id="PRO_5015131743" evidence="1">
    <location>
        <begin position="24"/>
        <end position="245"/>
    </location>
</feature>
<dbReference type="GO" id="GO:0043162">
    <property type="term" value="P:ubiquitin-dependent protein catabolic process via the multivesicular body sorting pathway"/>
    <property type="evidence" value="ECO:0007669"/>
    <property type="project" value="InterPro"/>
</dbReference>
<dbReference type="EMBL" id="GGEC01013556">
    <property type="protein sequence ID" value="MBW94039.1"/>
    <property type="molecule type" value="Transcribed_RNA"/>
</dbReference>
<sequence length="245" mass="26674">MCTFIGLLLLFCLQSLILLGVISMDYDFRNRAGSLYDPQVPSYRPATPSSTPTSHPMYGHSLYPRIGQPGHPIAAPLGGRHPSFHQASAPSASSSGLGIRVVLKPEYLITPPPQLAPQMGDIPRSNFQFDFDFERKILAEAEKGTQNWTRLVLESLPSKTTEPSSSLGSAADPVVSKYVACGLNRDAVPIAVANYGDNPTKVREFVNGYTLLRDMGFSPNNVAETLLMYENDTDKALAHFLNSSS</sequence>
<dbReference type="Gene3D" id="1.20.120.1920">
    <property type="entry name" value="UBAP1 SOUBA domain"/>
    <property type="match status" value="1"/>
</dbReference>
<proteinExistence type="predicted"/>
<dbReference type="GO" id="GO:0043130">
    <property type="term" value="F:ubiquitin binding"/>
    <property type="evidence" value="ECO:0007669"/>
    <property type="project" value="InterPro"/>
</dbReference>
<dbReference type="InterPro" id="IPR042575">
    <property type="entry name" value="UBAP1_C"/>
</dbReference>
<protein>
    <submittedName>
        <fullName evidence="2">Uncharacterized protein LOC105648377</fullName>
    </submittedName>
</protein>
<dbReference type="PANTHER" id="PTHR15960:SF5">
    <property type="entry name" value="LD44032P"/>
    <property type="match status" value="1"/>
</dbReference>
<evidence type="ECO:0000313" key="2">
    <source>
        <dbReference type="EMBL" id="MBW94039.1"/>
    </source>
</evidence>
<dbReference type="InterPro" id="IPR038870">
    <property type="entry name" value="UBAP1"/>
</dbReference>
<evidence type="ECO:0000256" key="1">
    <source>
        <dbReference type="SAM" id="SignalP"/>
    </source>
</evidence>
<dbReference type="GO" id="GO:0000813">
    <property type="term" value="C:ESCRT I complex"/>
    <property type="evidence" value="ECO:0007669"/>
    <property type="project" value="InterPro"/>
</dbReference>